<feature type="transmembrane region" description="Helical" evidence="6">
    <location>
        <begin position="335"/>
        <end position="360"/>
    </location>
</feature>
<reference evidence="7 8" key="1">
    <citation type="journal article" date="2024" name="Chem. Sci.">
        <title>Discovery of megapolipeptins by genome mining of a Burkholderiales bacteria collection.</title>
        <authorList>
            <person name="Paulo B.S."/>
            <person name="Recchia M.J.J."/>
            <person name="Lee S."/>
            <person name="Fergusson C.H."/>
            <person name="Romanowski S.B."/>
            <person name="Hernandez A."/>
            <person name="Krull N."/>
            <person name="Liu D.Y."/>
            <person name="Cavanagh H."/>
            <person name="Bos A."/>
            <person name="Gray C.A."/>
            <person name="Murphy B.T."/>
            <person name="Linington R.G."/>
            <person name="Eustaquio A.S."/>
        </authorList>
    </citation>
    <scope>NUCLEOTIDE SEQUENCE [LARGE SCALE GENOMIC DNA]</scope>
    <source>
        <strain evidence="7 8">RL17-379-BIB-C</strain>
    </source>
</reference>
<feature type="transmembrane region" description="Helical" evidence="6">
    <location>
        <begin position="103"/>
        <end position="124"/>
    </location>
</feature>
<proteinExistence type="inferred from homology"/>
<keyword evidence="6" id="KW-0915">Sodium</keyword>
<dbReference type="PANTHER" id="PTHR30341">
    <property type="entry name" value="SODIUM ION/PROTON ANTIPORTER NHAA-RELATED"/>
    <property type="match status" value="1"/>
</dbReference>
<keyword evidence="4 6" id="KW-1133">Transmembrane helix</keyword>
<feature type="transmembrane region" description="Helical" evidence="6">
    <location>
        <begin position="269"/>
        <end position="295"/>
    </location>
</feature>
<name>A0ABW9CCS4_9BURK</name>
<evidence type="ECO:0000256" key="5">
    <source>
        <dbReference type="ARBA" id="ARBA00023136"/>
    </source>
</evidence>
<accession>A0ABW9CCS4</accession>
<comment type="function">
    <text evidence="6">Na(+)/H(+) antiporter that extrudes sodium in exchange for external protons.</text>
</comment>
<keyword evidence="8" id="KW-1185">Reference proteome</keyword>
<feature type="transmembrane region" description="Helical" evidence="6">
    <location>
        <begin position="190"/>
        <end position="209"/>
    </location>
</feature>
<dbReference type="NCBIfam" id="NF007111">
    <property type="entry name" value="PRK09560.1"/>
    <property type="match status" value="1"/>
</dbReference>
<dbReference type="RefSeq" id="WP_408131717.1">
    <property type="nucleotide sequence ID" value="NZ_JAQQDH010000020.1"/>
</dbReference>
<dbReference type="PANTHER" id="PTHR30341:SF0">
    <property type="entry name" value="NA(+)_H(+) ANTIPORTER NHAA"/>
    <property type="match status" value="1"/>
</dbReference>
<dbReference type="InterPro" id="IPR004670">
    <property type="entry name" value="NhaA"/>
</dbReference>
<keyword evidence="6" id="KW-0406">Ion transport</keyword>
<evidence type="ECO:0000256" key="4">
    <source>
        <dbReference type="ARBA" id="ARBA00022989"/>
    </source>
</evidence>
<dbReference type="Pfam" id="PF06965">
    <property type="entry name" value="Na_H_antiport_1"/>
    <property type="match status" value="1"/>
</dbReference>
<gene>
    <name evidence="6 7" type="primary">nhaA</name>
    <name evidence="7" type="ORF">PQR00_32895</name>
</gene>
<feature type="transmembrane region" description="Helical" evidence="6">
    <location>
        <begin position="372"/>
        <end position="392"/>
    </location>
</feature>
<feature type="transmembrane region" description="Helical" evidence="6">
    <location>
        <begin position="159"/>
        <end position="183"/>
    </location>
</feature>
<evidence type="ECO:0000256" key="3">
    <source>
        <dbReference type="ARBA" id="ARBA00022692"/>
    </source>
</evidence>
<evidence type="ECO:0000313" key="7">
    <source>
        <dbReference type="EMBL" id="MFM0448394.1"/>
    </source>
</evidence>
<keyword evidence="6" id="KW-0050">Antiport</keyword>
<keyword evidence="3 6" id="KW-0812">Transmembrane</keyword>
<keyword evidence="5 6" id="KW-0472">Membrane</keyword>
<dbReference type="NCBIfam" id="NF007112">
    <property type="entry name" value="PRK09561.1"/>
    <property type="match status" value="1"/>
</dbReference>
<comment type="caution">
    <text evidence="7">The sequence shown here is derived from an EMBL/GenBank/DDBJ whole genome shotgun (WGS) entry which is preliminary data.</text>
</comment>
<feature type="transmembrane region" description="Helical" evidence="6">
    <location>
        <begin position="301"/>
        <end position="323"/>
    </location>
</feature>
<sequence length="405" mass="42102">MVIGNVIRKGTDDIADFLKLESAGGLLLVAAAALALICSNSPLRQAYDGLLNIPVEIRFGSFALAKPLLLWINDGLMAVFFLLVGLEVKREVIEGELSTPAQIVLPVVAGLGGMVVPALIYFIFNRGNGAALNGWAIPTATDIAFALGVLSLLGKRAPVSLKIFLTAVAIADDLGAILIIALFYTAELSIAMLFWAAVAIVILIALNVQKVTRLAPYVMVGVILWVFVLKSGVHATLAGVAIAFAVPLKTTNTKGAAPLHQLEHSLHPWVAFGVLPVFAFANAGVSFAGVTLTALAEPLPLGIAVGLFAGKLVGVFGASAILIRLDLAKLPEGAGWLQLIGVAALCGVGFTMSLFIGSLAFDGPDYFTPLRLGVIAGSALSGVTGYLLLRFASGRSRAIPSRTAN</sequence>
<keyword evidence="2 6" id="KW-1003">Cell membrane</keyword>
<evidence type="ECO:0000256" key="1">
    <source>
        <dbReference type="ARBA" id="ARBA00004429"/>
    </source>
</evidence>
<dbReference type="Gene3D" id="1.20.1530.10">
    <property type="entry name" value="Na+/H+ antiporter like domain"/>
    <property type="match status" value="1"/>
</dbReference>
<protein>
    <recommendedName>
        <fullName evidence="6">Na(+)/H(+) antiporter NhaA</fullName>
    </recommendedName>
    <alternativeName>
        <fullName evidence="6">Sodium/proton antiporter NhaA</fullName>
    </alternativeName>
</protein>
<comment type="catalytic activity">
    <reaction evidence="6">
        <text>Na(+)(in) + 2 H(+)(out) = Na(+)(out) + 2 H(+)(in)</text>
        <dbReference type="Rhea" id="RHEA:29251"/>
        <dbReference type="ChEBI" id="CHEBI:15378"/>
        <dbReference type="ChEBI" id="CHEBI:29101"/>
    </reaction>
</comment>
<keyword evidence="6" id="KW-0813">Transport</keyword>
<evidence type="ECO:0000313" key="8">
    <source>
        <dbReference type="Proteomes" id="UP001629288"/>
    </source>
</evidence>
<feature type="transmembrane region" description="Helical" evidence="6">
    <location>
        <begin position="215"/>
        <end position="248"/>
    </location>
</feature>
<comment type="subcellular location">
    <subcellularLocation>
        <location evidence="1">Cell inner membrane</location>
        <topology evidence="1">Multi-pass membrane protein</topology>
    </subcellularLocation>
    <subcellularLocation>
        <location evidence="6">Cell membrane</location>
        <topology evidence="6">Multi-pass membrane protein</topology>
    </subcellularLocation>
</comment>
<dbReference type="EMBL" id="JAQQDH010000020">
    <property type="protein sequence ID" value="MFM0448394.1"/>
    <property type="molecule type" value="Genomic_DNA"/>
</dbReference>
<organism evidence="7 8">
    <name type="scientific">Paraburkholderia strydomiana</name>
    <dbReference type="NCBI Taxonomy" id="1245417"/>
    <lineage>
        <taxon>Bacteria</taxon>
        <taxon>Pseudomonadati</taxon>
        <taxon>Pseudomonadota</taxon>
        <taxon>Betaproteobacteria</taxon>
        <taxon>Burkholderiales</taxon>
        <taxon>Burkholderiaceae</taxon>
        <taxon>Paraburkholderia</taxon>
    </lineage>
</organism>
<feature type="transmembrane region" description="Helical" evidence="6">
    <location>
        <begin position="64"/>
        <end position="83"/>
    </location>
</feature>
<keyword evidence="6" id="KW-0739">Sodium transport</keyword>
<feature type="transmembrane region" description="Helical" evidence="6">
    <location>
        <begin position="131"/>
        <end position="153"/>
    </location>
</feature>
<evidence type="ECO:0000256" key="6">
    <source>
        <dbReference type="HAMAP-Rule" id="MF_01844"/>
    </source>
</evidence>
<dbReference type="HAMAP" id="MF_01844">
    <property type="entry name" value="NhaA"/>
    <property type="match status" value="1"/>
</dbReference>
<evidence type="ECO:0000256" key="2">
    <source>
        <dbReference type="ARBA" id="ARBA00022475"/>
    </source>
</evidence>
<dbReference type="Proteomes" id="UP001629288">
    <property type="component" value="Unassembled WGS sequence"/>
</dbReference>
<dbReference type="NCBIfam" id="TIGR00773">
    <property type="entry name" value="NhaA"/>
    <property type="match status" value="1"/>
</dbReference>
<dbReference type="InterPro" id="IPR023171">
    <property type="entry name" value="Na/H_antiporter_dom_sf"/>
</dbReference>
<comment type="similarity">
    <text evidence="6">Belongs to the NhaA Na(+)/H(+) (TC 2.A.33) antiporter family.</text>
</comment>